<evidence type="ECO:0000256" key="5">
    <source>
        <dbReference type="ARBA" id="ARBA00022741"/>
    </source>
</evidence>
<feature type="transmembrane region" description="Helical" evidence="10">
    <location>
        <begin position="64"/>
        <end position="92"/>
    </location>
</feature>
<feature type="domain" description="ABC transmembrane type-1" evidence="12">
    <location>
        <begin position="1081"/>
        <end position="1328"/>
    </location>
</feature>
<evidence type="ECO:0000256" key="2">
    <source>
        <dbReference type="ARBA" id="ARBA00009726"/>
    </source>
</evidence>
<evidence type="ECO:0000259" key="11">
    <source>
        <dbReference type="PROSITE" id="PS50893"/>
    </source>
</evidence>
<evidence type="ECO:0000256" key="4">
    <source>
        <dbReference type="ARBA" id="ARBA00022692"/>
    </source>
</evidence>
<feature type="transmembrane region" description="Helical" evidence="10">
    <location>
        <begin position="1171"/>
        <end position="1204"/>
    </location>
</feature>
<dbReference type="CDD" id="cd03250">
    <property type="entry name" value="ABCC_MRP_domain1"/>
    <property type="match status" value="1"/>
</dbReference>
<dbReference type="InterPro" id="IPR011527">
    <property type="entry name" value="ABC1_TM_dom"/>
</dbReference>
<feature type="transmembrane region" description="Helical" evidence="10">
    <location>
        <begin position="98"/>
        <end position="116"/>
    </location>
</feature>
<feature type="region of interest" description="Disordered" evidence="9">
    <location>
        <begin position="365"/>
        <end position="407"/>
    </location>
</feature>
<feature type="transmembrane region" description="Helical" evidence="10">
    <location>
        <begin position="161"/>
        <end position="184"/>
    </location>
</feature>
<proteinExistence type="inferred from homology"/>
<sequence>MDDPVQTASYVAPALVAILTIPPVWRFAKLIRRGKIAKVDRDSIYEDKDGAATKESMEDYSTKWPFTAVFVANAFGIASSLSLVVVATIYHFHDITRIWILFWSWILSLIQVFDTFRESQIVTRSQRGVTNSISYFLITILAAIIFSDLQQGHSIRSNQEIALPVTLLVQIFSAVSIIVAFGLVKRRPDVFTPKGKVVERQLTSSFWTRCSYNWSSDLLDLAATKLIELEDLPAMDGHVRAAEVKTAFQSIVLKPSVSLWLRIFWAYRWQITFQWFMCIASSILDVGPSVAMFQLLRYLEARTEFTPIDSNAWLCVASLLAATLIETFVDYRVTWLMWSELGVPIRASLTTLIYEKMMKIKDCKEPPKVETEKPEDKKDLNGNAKKVDTPAAVGSAEAKKDEEKKKKADQNQQDIINMFAVDANQVGVFGAINQFYVMFASKFIVSIVFLWLLVGWQSLAAGMIAIFIAFPFNKIFAKRYGNFQKQLMKARDKKTKVISEALQGIRQIKFSALESEWSDKINGVRDDELVLLWQSKLNSLYMTLCADIAPVFLTVFALATYAYVYGDLLPSVAFTALGVFMQLESVLGMVPFLFMMGINAKVSCDRIDTFLRSAEKPKNTYPGDSIAFDKVSVSFPTKTDTPDFIAEDEDTETQEARNNRFVLRDLTLKFPNNALSLILGPTGSGKSLLLAAILGEVDVLEGNITAPQPPPADQRFDSKATAADWIIPSAIAFVAQTPWIENASIKDNVLFGLPFDETRYNKVLKACALAQDLELFDDGDLTEVGAQGISLSGGQKWRLTLARALYSRAGVLILDDVFSALDAHVGKQIYDNALMGELAEGRTRVLATHHVSLCLPRAEYAVCLSATGTLEHAGLVKDLQGNADFEEILKATEQDVENHDQAPSEEATIDAETNGSTTKPDKPPPKKLIEDEKRETGSVKRSVYVAYLKATGGIPFWAFVFMFYVIAQALTLSRSWWIKIWTSSYEKTQDSLSSFSYGYTGQTHFGRVNASSAASSQMMTGTPAIGSWDFLSFMSAPGFLSIFRPDDISRYPTAPPTTSIQQLSMPPSADSSTQAFPIDVQNRTLSFYLAGYIIISLISTIVDVGRFYVVYRGSLRASRTVFRDMTYKVLRTPLRWLDTVPTGRILNRFTADFESVDSQLSSNFAQVGSSFLSIAGIMVAAFIVSPYIILLALVLLAICARIALRYIRGARSIKRLESIQKSPMISHFTASLQGLSTIRAFANTEIFESRMHELINSFTSATWHNWLFNTWVGFRMAMTGSLFSTLVSAFVVATPGIDAALGGFALAFALTYRQTVNMTLRLLAATELDMNAAERIFEYSSLDVEDQEGESVRASWPEKGELDIKDLEVGYAEGLPSILKGLNLHVDMNQRIGVVGRTGAGKSTLSLALFRFLQARAGSIVIDGVDISKIKLHDLRTRLAIIPQDPVLFSGTIRSNLDPFDEFSDVQLQQALQRVHLVPSADNTPVPEAASPVEGSSAEAEAQSSATSTTVAEPPTNRENTNIFLSLLSPISSAGANLSQGQKQLLCLARAILSRPKLLLLDEATSAVDKKTDTLIQRSFREEFANTTLLVIAHRLSTVMDFDRVLVMKDGVAAEFGTPRELLRIEGGVFRGMVDQSGEKEELVRSVGGD</sequence>
<feature type="transmembrane region" description="Helical" evidence="10">
    <location>
        <begin position="1087"/>
        <end position="1109"/>
    </location>
</feature>
<feature type="transmembrane region" description="Helical" evidence="10">
    <location>
        <begin position="1025"/>
        <end position="1043"/>
    </location>
</feature>
<feature type="compositionally biased region" description="Basic and acidic residues" evidence="9">
    <location>
        <begin position="919"/>
        <end position="934"/>
    </location>
</feature>
<evidence type="ECO:0000259" key="12">
    <source>
        <dbReference type="PROSITE" id="PS50929"/>
    </source>
</evidence>
<keyword evidence="3" id="KW-0813">Transport</keyword>
<feature type="transmembrane region" description="Helical" evidence="10">
    <location>
        <begin position="443"/>
        <end position="470"/>
    </location>
</feature>
<dbReference type="EMBL" id="JAZHXI010000004">
    <property type="protein sequence ID" value="KAL2072642.1"/>
    <property type="molecule type" value="Genomic_DNA"/>
</dbReference>
<keyword evidence="14" id="KW-1185">Reference proteome</keyword>
<feature type="transmembrane region" description="Helical" evidence="10">
    <location>
        <begin position="943"/>
        <end position="967"/>
    </location>
</feature>
<dbReference type="SUPFAM" id="SSF52540">
    <property type="entry name" value="P-loop containing nucleoside triphosphate hydrolases"/>
    <property type="match status" value="2"/>
</dbReference>
<dbReference type="InterPro" id="IPR003439">
    <property type="entry name" value="ABC_transporter-like_ATP-bd"/>
</dbReference>
<dbReference type="PANTHER" id="PTHR24223">
    <property type="entry name" value="ATP-BINDING CASSETTE SUB-FAMILY C"/>
    <property type="match status" value="1"/>
</dbReference>
<dbReference type="PROSITE" id="PS00211">
    <property type="entry name" value="ABC_TRANSPORTER_1"/>
    <property type="match status" value="1"/>
</dbReference>
<protein>
    <submittedName>
        <fullName evidence="13">Uncharacterized protein</fullName>
    </submittedName>
</protein>
<evidence type="ECO:0000256" key="10">
    <source>
        <dbReference type="SAM" id="Phobius"/>
    </source>
</evidence>
<evidence type="ECO:0000313" key="14">
    <source>
        <dbReference type="Proteomes" id="UP001595075"/>
    </source>
</evidence>
<keyword evidence="7 10" id="KW-1133">Transmembrane helix</keyword>
<dbReference type="Gene3D" id="1.20.1560.10">
    <property type="entry name" value="ABC transporter type 1, transmembrane domain"/>
    <property type="match status" value="2"/>
</dbReference>
<dbReference type="InterPro" id="IPR003593">
    <property type="entry name" value="AAA+_ATPase"/>
</dbReference>
<dbReference type="CDD" id="cd18596">
    <property type="entry name" value="ABC_6TM_VMR1_D1_like"/>
    <property type="match status" value="1"/>
</dbReference>
<feature type="transmembrane region" description="Helical" evidence="10">
    <location>
        <begin position="572"/>
        <end position="594"/>
    </location>
</feature>
<dbReference type="SUPFAM" id="SSF90123">
    <property type="entry name" value="ABC transporter transmembrane region"/>
    <property type="match status" value="2"/>
</dbReference>
<evidence type="ECO:0000256" key="7">
    <source>
        <dbReference type="ARBA" id="ARBA00022989"/>
    </source>
</evidence>
<comment type="caution">
    <text evidence="13">The sequence shown here is derived from an EMBL/GenBank/DDBJ whole genome shotgun (WGS) entry which is preliminary data.</text>
</comment>
<evidence type="ECO:0000256" key="8">
    <source>
        <dbReference type="ARBA" id="ARBA00023136"/>
    </source>
</evidence>
<dbReference type="PROSITE" id="PS50929">
    <property type="entry name" value="ABC_TM1F"/>
    <property type="match status" value="2"/>
</dbReference>
<feature type="compositionally biased region" description="Low complexity" evidence="9">
    <location>
        <begin position="1496"/>
        <end position="1513"/>
    </location>
</feature>
<evidence type="ECO:0000256" key="1">
    <source>
        <dbReference type="ARBA" id="ARBA00004141"/>
    </source>
</evidence>
<dbReference type="PANTHER" id="PTHR24223:SF456">
    <property type="entry name" value="MULTIDRUG RESISTANCE-ASSOCIATED PROTEIN LETHAL(2)03659"/>
    <property type="match status" value="1"/>
</dbReference>
<feature type="transmembrane region" description="Helical" evidence="10">
    <location>
        <begin position="1286"/>
        <end position="1312"/>
    </location>
</feature>
<name>A0ABR4CS92_9HELO</name>
<feature type="compositionally biased region" description="Basic and acidic residues" evidence="9">
    <location>
        <begin position="365"/>
        <end position="388"/>
    </location>
</feature>
<accession>A0ABR4CS92</accession>
<feature type="domain" description="ABC transporter" evidence="11">
    <location>
        <begin position="1364"/>
        <end position="1635"/>
    </location>
</feature>
<dbReference type="Proteomes" id="UP001595075">
    <property type="component" value="Unassembled WGS sequence"/>
</dbReference>
<keyword evidence="4 10" id="KW-0812">Transmembrane</keyword>
<keyword evidence="8 10" id="KW-0472">Membrane</keyword>
<feature type="transmembrane region" description="Helical" evidence="10">
    <location>
        <begin position="415"/>
        <end position="437"/>
    </location>
</feature>
<dbReference type="InterPro" id="IPR036640">
    <property type="entry name" value="ABC1_TM_sf"/>
</dbReference>
<keyword evidence="6" id="KW-0067">ATP-binding</keyword>
<dbReference type="Gene3D" id="3.40.50.300">
    <property type="entry name" value="P-loop containing nucleotide triphosphate hydrolases"/>
    <property type="match status" value="2"/>
</dbReference>
<dbReference type="Pfam" id="PF00664">
    <property type="entry name" value="ABC_membrane"/>
    <property type="match status" value="2"/>
</dbReference>
<feature type="region of interest" description="Disordered" evidence="9">
    <location>
        <begin position="894"/>
        <end position="934"/>
    </location>
</feature>
<feature type="transmembrane region" description="Helical" evidence="10">
    <location>
        <begin position="128"/>
        <end position="149"/>
    </location>
</feature>
<dbReference type="SMART" id="SM00382">
    <property type="entry name" value="AAA"/>
    <property type="match status" value="2"/>
</dbReference>
<dbReference type="CDD" id="cd18604">
    <property type="entry name" value="ABC_6TM_VMR1_D2_like"/>
    <property type="match status" value="1"/>
</dbReference>
<feature type="transmembrane region" description="Helical" evidence="10">
    <location>
        <begin position="6"/>
        <end position="25"/>
    </location>
</feature>
<dbReference type="CDD" id="cd03244">
    <property type="entry name" value="ABCC_MRP_domain2"/>
    <property type="match status" value="1"/>
</dbReference>
<evidence type="ECO:0000256" key="3">
    <source>
        <dbReference type="ARBA" id="ARBA00022448"/>
    </source>
</evidence>
<evidence type="ECO:0000313" key="13">
    <source>
        <dbReference type="EMBL" id="KAL2072642.1"/>
    </source>
</evidence>
<comment type="subcellular location">
    <subcellularLocation>
        <location evidence="1">Membrane</location>
        <topology evidence="1">Multi-pass membrane protein</topology>
    </subcellularLocation>
</comment>
<evidence type="ECO:0000256" key="9">
    <source>
        <dbReference type="SAM" id="MobiDB-lite"/>
    </source>
</evidence>
<dbReference type="InterPro" id="IPR017871">
    <property type="entry name" value="ABC_transporter-like_CS"/>
</dbReference>
<dbReference type="InterPro" id="IPR027417">
    <property type="entry name" value="P-loop_NTPase"/>
</dbReference>
<keyword evidence="5" id="KW-0547">Nucleotide-binding</keyword>
<feature type="transmembrane region" description="Helical" evidence="10">
    <location>
        <begin position="540"/>
        <end position="566"/>
    </location>
</feature>
<organism evidence="13 14">
    <name type="scientific">Oculimacula yallundae</name>
    <dbReference type="NCBI Taxonomy" id="86028"/>
    <lineage>
        <taxon>Eukaryota</taxon>
        <taxon>Fungi</taxon>
        <taxon>Dikarya</taxon>
        <taxon>Ascomycota</taxon>
        <taxon>Pezizomycotina</taxon>
        <taxon>Leotiomycetes</taxon>
        <taxon>Helotiales</taxon>
        <taxon>Ploettnerulaceae</taxon>
        <taxon>Oculimacula</taxon>
    </lineage>
</organism>
<reference evidence="13 14" key="1">
    <citation type="journal article" date="2024" name="Commun. Biol.">
        <title>Comparative genomic analysis of thermophilic fungi reveals convergent evolutionary adaptations and gene losses.</title>
        <authorList>
            <person name="Steindorff A.S."/>
            <person name="Aguilar-Pontes M.V."/>
            <person name="Robinson A.J."/>
            <person name="Andreopoulos B."/>
            <person name="LaButti K."/>
            <person name="Kuo A."/>
            <person name="Mondo S."/>
            <person name="Riley R."/>
            <person name="Otillar R."/>
            <person name="Haridas S."/>
            <person name="Lipzen A."/>
            <person name="Grimwood J."/>
            <person name="Schmutz J."/>
            <person name="Clum A."/>
            <person name="Reid I.D."/>
            <person name="Moisan M.C."/>
            <person name="Butler G."/>
            <person name="Nguyen T.T.M."/>
            <person name="Dewar K."/>
            <person name="Conant G."/>
            <person name="Drula E."/>
            <person name="Henrissat B."/>
            <person name="Hansel C."/>
            <person name="Singer S."/>
            <person name="Hutchinson M.I."/>
            <person name="de Vries R.P."/>
            <person name="Natvig D.O."/>
            <person name="Powell A.J."/>
            <person name="Tsang A."/>
            <person name="Grigoriev I.V."/>
        </authorList>
    </citation>
    <scope>NUCLEOTIDE SEQUENCE [LARGE SCALE GENOMIC DNA]</scope>
    <source>
        <strain evidence="13 14">CBS 494.80</strain>
    </source>
</reference>
<feature type="domain" description="ABC transporter" evidence="11">
    <location>
        <begin position="646"/>
        <end position="892"/>
    </location>
</feature>
<feature type="region of interest" description="Disordered" evidence="9">
    <location>
        <begin position="1479"/>
        <end position="1517"/>
    </location>
</feature>
<dbReference type="PROSITE" id="PS50893">
    <property type="entry name" value="ABC_TRANSPORTER_2"/>
    <property type="match status" value="2"/>
</dbReference>
<evidence type="ECO:0000256" key="6">
    <source>
        <dbReference type="ARBA" id="ARBA00022840"/>
    </source>
</evidence>
<dbReference type="Pfam" id="PF00005">
    <property type="entry name" value="ABC_tran"/>
    <property type="match status" value="2"/>
</dbReference>
<dbReference type="InterPro" id="IPR050173">
    <property type="entry name" value="ABC_transporter_C-like"/>
</dbReference>
<feature type="domain" description="ABC transmembrane type-1" evidence="12">
    <location>
        <begin position="414"/>
        <end position="599"/>
    </location>
</feature>
<gene>
    <name evidence="13" type="ORF">VTL71DRAFT_11985</name>
</gene>
<comment type="similarity">
    <text evidence="2">Belongs to the ABC transporter superfamily. ABCC family. Conjugate transporter (TC 3.A.1.208) subfamily.</text>
</comment>
<feature type="compositionally biased region" description="Basic and acidic residues" evidence="9">
    <location>
        <begin position="397"/>
        <end position="407"/>
    </location>
</feature>